<dbReference type="EMBL" id="QXXQ01000021">
    <property type="protein sequence ID" value="RID89888.1"/>
    <property type="molecule type" value="Genomic_DNA"/>
</dbReference>
<dbReference type="SUPFAM" id="SSF51120">
    <property type="entry name" value="beta-Roll"/>
    <property type="match status" value="11"/>
</dbReference>
<keyword evidence="5" id="KW-0677">Repeat</keyword>
<evidence type="ECO:0008006" key="11">
    <source>
        <dbReference type="Google" id="ProtNLM"/>
    </source>
</evidence>
<evidence type="ECO:0000256" key="1">
    <source>
        <dbReference type="ARBA" id="ARBA00004370"/>
    </source>
</evidence>
<dbReference type="SUPFAM" id="SSF141072">
    <property type="entry name" value="CalX-like"/>
    <property type="match status" value="1"/>
</dbReference>
<protein>
    <recommendedName>
        <fullName evidence="11">Calcium-binding protein</fullName>
    </recommendedName>
</protein>
<dbReference type="PANTHER" id="PTHR38340:SF1">
    <property type="entry name" value="S-LAYER PROTEIN"/>
    <property type="match status" value="1"/>
</dbReference>
<keyword evidence="6" id="KW-0843">Virulence</keyword>
<dbReference type="GO" id="GO:0016020">
    <property type="term" value="C:membrane"/>
    <property type="evidence" value="ECO:0007669"/>
    <property type="project" value="UniProtKB-SubCell"/>
</dbReference>
<dbReference type="GO" id="GO:0005576">
    <property type="term" value="C:extracellular region"/>
    <property type="evidence" value="ECO:0007669"/>
    <property type="project" value="UniProtKB-SubCell"/>
</dbReference>
<dbReference type="Gene3D" id="2.60.40.2030">
    <property type="match status" value="1"/>
</dbReference>
<keyword evidence="10" id="KW-1185">Reference proteome</keyword>
<dbReference type="InterPro" id="IPR011049">
    <property type="entry name" value="Serralysin-like_metalloprot_C"/>
</dbReference>
<evidence type="ECO:0000256" key="6">
    <source>
        <dbReference type="ARBA" id="ARBA00023026"/>
    </source>
</evidence>
<dbReference type="InterPro" id="IPR003995">
    <property type="entry name" value="RTX_toxin_determinant-A"/>
</dbReference>
<evidence type="ECO:0000256" key="8">
    <source>
        <dbReference type="SAM" id="MobiDB-lite"/>
    </source>
</evidence>
<keyword evidence="7" id="KW-0472">Membrane</keyword>
<feature type="region of interest" description="Disordered" evidence="8">
    <location>
        <begin position="549"/>
        <end position="581"/>
    </location>
</feature>
<dbReference type="Pfam" id="PF00353">
    <property type="entry name" value="HemolysinCabind"/>
    <property type="match status" value="15"/>
</dbReference>
<dbReference type="PRINTS" id="PR00313">
    <property type="entry name" value="CABNDNGRPT"/>
</dbReference>
<comment type="subcellular location">
    <subcellularLocation>
        <location evidence="1">Membrane</location>
    </subcellularLocation>
    <subcellularLocation>
        <location evidence="2">Secreted</location>
    </subcellularLocation>
</comment>
<dbReference type="PANTHER" id="PTHR38340">
    <property type="entry name" value="S-LAYER PROTEIN"/>
    <property type="match status" value="1"/>
</dbReference>
<gene>
    <name evidence="9" type="ORF">D2N39_20660</name>
</gene>
<dbReference type="OrthoDB" id="733404at2"/>
<evidence type="ECO:0000256" key="2">
    <source>
        <dbReference type="ARBA" id="ARBA00004613"/>
    </source>
</evidence>
<keyword evidence="3" id="KW-0964">Secreted</keyword>
<dbReference type="RefSeq" id="WP_119136671.1">
    <property type="nucleotide sequence ID" value="NZ_QXXQ01000021.1"/>
</dbReference>
<dbReference type="Proteomes" id="UP000266649">
    <property type="component" value="Unassembled WGS sequence"/>
</dbReference>
<dbReference type="PROSITE" id="PS00330">
    <property type="entry name" value="HEMOLYSIN_CALCIUM"/>
    <property type="match status" value="15"/>
</dbReference>
<evidence type="ECO:0000256" key="3">
    <source>
        <dbReference type="ARBA" id="ARBA00022525"/>
    </source>
</evidence>
<sequence length="1449" mass="144092">MTLDHRFRFPALLPLTAAANLFNGTSADDSIDGLAGNDTLHGDAGADALMGGAGYDLVQGGAGDDLLAGGAGNDTLDGGDGFDLVSYAESETGVWISLSRRSAQAQSDQGRDVLIGIEGIIGSTADDHLRGDAGANLLVGNDGNDLLEGGNGDDTLWGGEGNDTITGGSGTDTATYADISADLTIDLGISKAQETGAGRDILSGIEVLIGGAGNDRLTGGRGNERLEGGAGNDSLDGAAGDNTLMGGLGDDVYRIRAASEVVFELPDQGRDTILSSTSLTLISEVENLELLGIRSLKGTGNTLDNTITGNGSANVLSGLEGNDSLYGGGGLDKLYGGDGDDLLVIGAGSDLVDGGDGADTASFAGETAGVRVDLSAATVVVGTASGNDTLRGIEHLIGGDGGDTLTGDAEGNSLDGGAGADSLAGGLGADSLYGGGGNDTLTGGAGNDSLAGGAGFDVAVFADGYVEGCVSWNATADSFVVTTSEGTDQVTEVERFSFAGTLFGADEFRATRLTDGADNFTGTTGNDRVLGFAGSDTISGLAGDDSIDSGAGDDSLSGGSGNDSLSGGNGDDTLDAGGGNDLLYGGDGDDRLIAGAGNSTVMGGAGTDTVVFDFALAQASFAYGDGLFTVLGPNGMTHVGEVENFSFSDAPSVNRRPLLTVPDKTALRVVEGTDGAPTSVVVHLTLETAATATESLSWNVTSGSAGLTAGDFATAGGVALTDLPAGTITFEIGETSATITLWLLPDSQPEEEESFTLNLNAADPRLLLTQNRITVVIANDDATLLGPGADLFTGTAVDDRTNGGAGKDTLRGMGGNDYLLGGDGNDSIDGGDGDDTVVGGTGNDTLIGGKGNDTLTYAQSAGNVTVNLSRSAAQSTGVDGRDRINGFETLIGGLGNDSLTGTSAANRIEGGQGADTLDGNGADDTLVGGGGDDVFIVDSVLDQVIEAADGGKDRVLSEISWVLGDNLEELELTGAKLIDGTGNALDNLIIGSRRDNLLSGGAGDDTLQGEDGRDRLAGDADDDLLYGGKGDDTLDGGAGTDTLDGGEGNDTYLINDADDIILEALDSGRDEVRTTLQTLTLAANVEDLVYLGNGGLTGTGNGLANSMDGGEGDDTLYGGTGNDTLRGYAGNDRLEGGTEADLLYGGDDADRLYGGAGNDALLGDTGDDSLAGGAGDDRLFGGTGNDTLIADGGTDTLLGGSGSDSFVLSVSDAVAGIADLTTGDTVQVASGAIAAAVEITAFVATSATVNDGTCAISTRASGGTIDMTLATGTSGFTLTGLAGNDTLSGSTASDNLFGGSGNDVLVATGGRDILTGGAGSDTFVFASSGHHHVITDYSALQNDRVDLSALGLSLTTVGAAKTVTAQELYQLSGDLSDASDAAVVSDALNNSGTIWTSANATAWVLAQDNTGSSLFRWDEVSASDGASASELTMVVRLENVAMSDLWLLL</sequence>
<dbReference type="InterPro" id="IPR050557">
    <property type="entry name" value="RTX_toxin/Mannuronan_C5-epim"/>
</dbReference>
<dbReference type="GO" id="GO:0005509">
    <property type="term" value="F:calcium ion binding"/>
    <property type="evidence" value="ECO:0007669"/>
    <property type="project" value="InterPro"/>
</dbReference>
<proteinExistence type="predicted"/>
<name>A0A398BMY9_9RHOB</name>
<reference evidence="9 10" key="1">
    <citation type="submission" date="2018-09" db="EMBL/GenBank/DDBJ databases">
        <title>Gemmobacter lutimaris sp. nov., a marine bacterium isolated from tidal flat.</title>
        <authorList>
            <person name="Lee D.W."/>
            <person name="Yoo Y."/>
            <person name="Kim J.-J."/>
            <person name="Kim B.S."/>
        </authorList>
    </citation>
    <scope>NUCLEOTIDE SEQUENCE [LARGE SCALE GENOMIC DNA]</scope>
    <source>
        <strain evidence="9 10">YJ-T1-11</strain>
    </source>
</reference>
<evidence type="ECO:0000256" key="4">
    <source>
        <dbReference type="ARBA" id="ARBA00022656"/>
    </source>
</evidence>
<feature type="region of interest" description="Disordered" evidence="8">
    <location>
        <begin position="1000"/>
        <end position="1043"/>
    </location>
</feature>
<feature type="compositionally biased region" description="Low complexity" evidence="8">
    <location>
        <begin position="549"/>
        <end position="566"/>
    </location>
</feature>
<evidence type="ECO:0000256" key="5">
    <source>
        <dbReference type="ARBA" id="ARBA00022737"/>
    </source>
</evidence>
<evidence type="ECO:0000313" key="9">
    <source>
        <dbReference type="EMBL" id="RID89888.1"/>
    </source>
</evidence>
<comment type="caution">
    <text evidence="9">The sequence shown here is derived from an EMBL/GenBank/DDBJ whole genome shotgun (WGS) entry which is preliminary data.</text>
</comment>
<dbReference type="InterPro" id="IPR038081">
    <property type="entry name" value="CalX-like_sf"/>
</dbReference>
<evidence type="ECO:0000313" key="10">
    <source>
        <dbReference type="Proteomes" id="UP000266649"/>
    </source>
</evidence>
<dbReference type="InterPro" id="IPR001343">
    <property type="entry name" value="Hemolysn_Ca-bd"/>
</dbReference>
<dbReference type="PRINTS" id="PR01488">
    <property type="entry name" value="RTXTOXINA"/>
</dbReference>
<dbReference type="InterPro" id="IPR018511">
    <property type="entry name" value="Hemolysin-typ_Ca-bd_CS"/>
</dbReference>
<keyword evidence="4" id="KW-0800">Toxin</keyword>
<organism evidence="9 10">
    <name type="scientific">Gemmobacter lutimaris</name>
    <dbReference type="NCBI Taxonomy" id="2306023"/>
    <lineage>
        <taxon>Bacteria</taxon>
        <taxon>Pseudomonadati</taxon>
        <taxon>Pseudomonadota</taxon>
        <taxon>Alphaproteobacteria</taxon>
        <taxon>Rhodobacterales</taxon>
        <taxon>Paracoccaceae</taxon>
        <taxon>Gemmobacter</taxon>
    </lineage>
</organism>
<evidence type="ECO:0000256" key="7">
    <source>
        <dbReference type="ARBA" id="ARBA00023136"/>
    </source>
</evidence>
<dbReference type="GO" id="GO:0090729">
    <property type="term" value="F:toxin activity"/>
    <property type="evidence" value="ECO:0007669"/>
    <property type="project" value="UniProtKB-KW"/>
</dbReference>
<dbReference type="Gene3D" id="2.150.10.10">
    <property type="entry name" value="Serralysin-like metalloprotease, C-terminal"/>
    <property type="match status" value="9"/>
</dbReference>
<accession>A0A398BMY9</accession>